<keyword evidence="11" id="KW-0472">Membrane</keyword>
<keyword evidence="5" id="KW-0328">Glycosyltransferase</keyword>
<keyword evidence="10" id="KW-1133">Transmembrane helix</keyword>
<dbReference type="PANTHER" id="PTHR23033:SF14">
    <property type="entry name" value="GLYCOPROTEIN-N-ACETYLGALACTOSAMINE 3-BETA-GALACTOSYLTRANSFERASE 1-RELATED"/>
    <property type="match status" value="1"/>
</dbReference>
<dbReference type="Proteomes" id="UP001374579">
    <property type="component" value="Unassembled WGS sequence"/>
</dbReference>
<comment type="subcellular location">
    <subcellularLocation>
        <location evidence="1">Membrane</location>
        <topology evidence="1">Single-pass type II membrane protein</topology>
    </subcellularLocation>
</comment>
<evidence type="ECO:0000256" key="4">
    <source>
        <dbReference type="ARBA" id="ARBA00012557"/>
    </source>
</evidence>
<dbReference type="SUPFAM" id="SSF53448">
    <property type="entry name" value="Nucleotide-diphospho-sugar transferases"/>
    <property type="match status" value="1"/>
</dbReference>
<keyword evidence="9" id="KW-0735">Signal-anchor</keyword>
<reference evidence="13 14" key="1">
    <citation type="submission" date="2024-02" db="EMBL/GenBank/DDBJ databases">
        <title>Chromosome-scale genome assembly of the rough periwinkle Littorina saxatilis.</title>
        <authorList>
            <person name="De Jode A."/>
            <person name="Faria R."/>
            <person name="Formenti G."/>
            <person name="Sims Y."/>
            <person name="Smith T.P."/>
            <person name="Tracey A."/>
            <person name="Wood J.M.D."/>
            <person name="Zagrodzka Z.B."/>
            <person name="Johannesson K."/>
            <person name="Butlin R.K."/>
            <person name="Leder E.H."/>
        </authorList>
    </citation>
    <scope>NUCLEOTIDE SEQUENCE [LARGE SCALE GENOMIC DNA]</scope>
    <source>
        <strain evidence="13">Snail1</strain>
        <tissue evidence="13">Muscle</tissue>
    </source>
</reference>
<protein>
    <recommendedName>
        <fullName evidence="4">N-acetylgalactosaminide beta-1,3-galactosyltransferase</fullName>
        <ecNumber evidence="4">2.4.1.122</ecNumber>
    </recommendedName>
</protein>
<evidence type="ECO:0000256" key="5">
    <source>
        <dbReference type="ARBA" id="ARBA00022676"/>
    </source>
</evidence>
<sequence>MTGPKNLQSKASVVRDTWGRRANKLLFFSSVTNKRFPTIGLNTTEGRAHLTAKTMQAFRYIYRHHFDDADWFMKTDDDTYVIMENLRHFLSQQNTSEPVFFGYRFRHWVTQGYYSGGAGYVLSREALRRFGRNGTDPKLCQQDGGSEDHQFGKCMQSLGVRTSNSTDSEGHTLFHPLSPETHFFGFYPQWMYTYAFRYPRKGFEGISKHAITFHYVSPEKMRMLELYLYHIRPFAKGSDTRHQK</sequence>
<evidence type="ECO:0000256" key="10">
    <source>
        <dbReference type="ARBA" id="ARBA00022989"/>
    </source>
</evidence>
<dbReference type="Pfam" id="PF02434">
    <property type="entry name" value="Fringe"/>
    <property type="match status" value="1"/>
</dbReference>
<proteinExistence type="inferred from homology"/>
<evidence type="ECO:0000313" key="14">
    <source>
        <dbReference type="Proteomes" id="UP001374579"/>
    </source>
</evidence>
<dbReference type="GO" id="GO:0000166">
    <property type="term" value="F:nucleotide binding"/>
    <property type="evidence" value="ECO:0007669"/>
    <property type="project" value="UniProtKB-KW"/>
</dbReference>
<dbReference type="AlphaFoldDB" id="A0AAN9GJS8"/>
<keyword evidence="6" id="KW-0808">Transferase</keyword>
<evidence type="ECO:0000313" key="13">
    <source>
        <dbReference type="EMBL" id="KAK7110596.1"/>
    </source>
</evidence>
<evidence type="ECO:0000256" key="1">
    <source>
        <dbReference type="ARBA" id="ARBA00004606"/>
    </source>
</evidence>
<dbReference type="Gene3D" id="3.90.550.50">
    <property type="match status" value="1"/>
</dbReference>
<dbReference type="EMBL" id="JBAMIC010000003">
    <property type="protein sequence ID" value="KAK7110596.1"/>
    <property type="molecule type" value="Genomic_DNA"/>
</dbReference>
<dbReference type="GO" id="GO:0016263">
    <property type="term" value="F:glycoprotein-N-acetylgalactosamine 3-beta-galactosyltransferase activity"/>
    <property type="evidence" value="ECO:0007669"/>
    <property type="project" value="UniProtKB-EC"/>
</dbReference>
<evidence type="ECO:0000256" key="11">
    <source>
        <dbReference type="ARBA" id="ARBA00023136"/>
    </source>
</evidence>
<dbReference type="InterPro" id="IPR026050">
    <property type="entry name" value="C1GALT1/C1GALT1_chp1"/>
</dbReference>
<evidence type="ECO:0000259" key="12">
    <source>
        <dbReference type="Pfam" id="PF02434"/>
    </source>
</evidence>
<dbReference type="InterPro" id="IPR029044">
    <property type="entry name" value="Nucleotide-diphossugar_trans"/>
</dbReference>
<comment type="caution">
    <text evidence="13">The sequence shown here is derived from an EMBL/GenBank/DDBJ whole genome shotgun (WGS) entry which is preliminary data.</text>
</comment>
<dbReference type="PANTHER" id="PTHR23033">
    <property type="entry name" value="BETA1,3-GALACTOSYLTRANSFERASE"/>
    <property type="match status" value="1"/>
</dbReference>
<dbReference type="InterPro" id="IPR003378">
    <property type="entry name" value="Fringe-like_glycosylTrfase"/>
</dbReference>
<comment type="similarity">
    <text evidence="3">Belongs to the glycosyltransferase 31 family. Beta3-Gal-T subfamily.</text>
</comment>
<gene>
    <name evidence="13" type="ORF">V1264_014440</name>
</gene>
<dbReference type="EC" id="2.4.1.122" evidence="4"/>
<dbReference type="GO" id="GO:0016020">
    <property type="term" value="C:membrane"/>
    <property type="evidence" value="ECO:0007669"/>
    <property type="project" value="UniProtKB-SubCell"/>
</dbReference>
<evidence type="ECO:0000256" key="9">
    <source>
        <dbReference type="ARBA" id="ARBA00022968"/>
    </source>
</evidence>
<evidence type="ECO:0000256" key="6">
    <source>
        <dbReference type="ARBA" id="ARBA00022679"/>
    </source>
</evidence>
<comment type="pathway">
    <text evidence="2">Protein modification; protein glycosylation.</text>
</comment>
<evidence type="ECO:0000256" key="7">
    <source>
        <dbReference type="ARBA" id="ARBA00022692"/>
    </source>
</evidence>
<name>A0AAN9GJS8_9CAEN</name>
<accession>A0AAN9GJS8</accession>
<keyword evidence="7" id="KW-0812">Transmembrane</keyword>
<evidence type="ECO:0000256" key="2">
    <source>
        <dbReference type="ARBA" id="ARBA00004922"/>
    </source>
</evidence>
<evidence type="ECO:0000256" key="3">
    <source>
        <dbReference type="ARBA" id="ARBA00006462"/>
    </source>
</evidence>
<feature type="domain" description="Fringe-like glycosyltransferase" evidence="12">
    <location>
        <begin position="8"/>
        <end position="165"/>
    </location>
</feature>
<keyword evidence="8" id="KW-0547">Nucleotide-binding</keyword>
<keyword evidence="14" id="KW-1185">Reference proteome</keyword>
<organism evidence="13 14">
    <name type="scientific">Littorina saxatilis</name>
    <dbReference type="NCBI Taxonomy" id="31220"/>
    <lineage>
        <taxon>Eukaryota</taxon>
        <taxon>Metazoa</taxon>
        <taxon>Spiralia</taxon>
        <taxon>Lophotrochozoa</taxon>
        <taxon>Mollusca</taxon>
        <taxon>Gastropoda</taxon>
        <taxon>Caenogastropoda</taxon>
        <taxon>Littorinimorpha</taxon>
        <taxon>Littorinoidea</taxon>
        <taxon>Littorinidae</taxon>
        <taxon>Littorina</taxon>
    </lineage>
</organism>
<evidence type="ECO:0000256" key="8">
    <source>
        <dbReference type="ARBA" id="ARBA00022741"/>
    </source>
</evidence>